<feature type="domain" description="HAMP" evidence="19">
    <location>
        <begin position="307"/>
        <end position="359"/>
    </location>
</feature>
<dbReference type="Gene3D" id="3.30.450.20">
    <property type="entry name" value="PAS domain"/>
    <property type="match status" value="2"/>
</dbReference>
<evidence type="ECO:0000256" key="3">
    <source>
        <dbReference type="ARBA" id="ARBA00012438"/>
    </source>
</evidence>
<keyword evidence="13 16" id="KW-0472">Membrane</keyword>
<evidence type="ECO:0000256" key="1">
    <source>
        <dbReference type="ARBA" id="ARBA00000085"/>
    </source>
</evidence>
<dbReference type="PROSITE" id="PS50894">
    <property type="entry name" value="HPT"/>
    <property type="match status" value="1"/>
</dbReference>
<dbReference type="SUPFAM" id="SSF55874">
    <property type="entry name" value="ATPase domain of HSP90 chaperone/DNA topoisomerase II/histidine kinase"/>
    <property type="match status" value="1"/>
</dbReference>
<dbReference type="GO" id="GO:0000155">
    <property type="term" value="F:phosphorelay sensor kinase activity"/>
    <property type="evidence" value="ECO:0007669"/>
    <property type="project" value="InterPro"/>
</dbReference>
<evidence type="ECO:0000256" key="5">
    <source>
        <dbReference type="ARBA" id="ARBA00022553"/>
    </source>
</evidence>
<dbReference type="PRINTS" id="PR00344">
    <property type="entry name" value="BCTRLSENSOR"/>
</dbReference>
<evidence type="ECO:0000256" key="2">
    <source>
        <dbReference type="ARBA" id="ARBA00004651"/>
    </source>
</evidence>
<dbReference type="InterPro" id="IPR003661">
    <property type="entry name" value="HisK_dim/P_dom"/>
</dbReference>
<feature type="modified residue" description="4-aspartylphosphate" evidence="15">
    <location>
        <position position="679"/>
    </location>
</feature>
<evidence type="ECO:0000256" key="8">
    <source>
        <dbReference type="ARBA" id="ARBA00022741"/>
    </source>
</evidence>
<dbReference type="PROSITE" id="PS50885">
    <property type="entry name" value="HAMP"/>
    <property type="match status" value="1"/>
</dbReference>
<dbReference type="InterPro" id="IPR008207">
    <property type="entry name" value="Sig_transdc_His_kin_Hpt_dom"/>
</dbReference>
<evidence type="ECO:0000256" key="16">
    <source>
        <dbReference type="SAM" id="Phobius"/>
    </source>
</evidence>
<dbReference type="InterPro" id="IPR001789">
    <property type="entry name" value="Sig_transdc_resp-reg_receiver"/>
</dbReference>
<proteinExistence type="predicted"/>
<dbReference type="Pfam" id="PF01627">
    <property type="entry name" value="Hpt"/>
    <property type="match status" value="1"/>
</dbReference>
<dbReference type="CDD" id="cd17546">
    <property type="entry name" value="REC_hyHK_CKI1_RcsC-like"/>
    <property type="match status" value="1"/>
</dbReference>
<evidence type="ECO:0000256" key="15">
    <source>
        <dbReference type="PROSITE-ProRule" id="PRU00169"/>
    </source>
</evidence>
<dbReference type="SMART" id="SM00387">
    <property type="entry name" value="HATPase_c"/>
    <property type="match status" value="1"/>
</dbReference>
<evidence type="ECO:0000256" key="14">
    <source>
        <dbReference type="PROSITE-ProRule" id="PRU00110"/>
    </source>
</evidence>
<keyword evidence="12" id="KW-0902">Two-component regulatory system</keyword>
<dbReference type="SUPFAM" id="SSF47226">
    <property type="entry name" value="Histidine-containing phosphotransfer domain, HPT domain"/>
    <property type="match status" value="1"/>
</dbReference>
<keyword evidence="8" id="KW-0547">Nucleotide-binding</keyword>
<dbReference type="CDD" id="cd16922">
    <property type="entry name" value="HATPase_EvgS-ArcB-TorS-like"/>
    <property type="match status" value="1"/>
</dbReference>
<dbReference type="RefSeq" id="WP_181052109.1">
    <property type="nucleotide sequence ID" value="NZ_JACDXJ010000001.1"/>
</dbReference>
<feature type="domain" description="Response regulatory" evidence="18">
    <location>
        <begin position="630"/>
        <end position="747"/>
    </location>
</feature>
<evidence type="ECO:0000259" key="20">
    <source>
        <dbReference type="PROSITE" id="PS50894"/>
    </source>
</evidence>
<evidence type="ECO:0000256" key="13">
    <source>
        <dbReference type="ARBA" id="ARBA00023136"/>
    </source>
</evidence>
<dbReference type="GO" id="GO:0005524">
    <property type="term" value="F:ATP binding"/>
    <property type="evidence" value="ECO:0007669"/>
    <property type="project" value="UniProtKB-KW"/>
</dbReference>
<dbReference type="PROSITE" id="PS50109">
    <property type="entry name" value="HIS_KIN"/>
    <property type="match status" value="1"/>
</dbReference>
<evidence type="ECO:0000313" key="22">
    <source>
        <dbReference type="Proteomes" id="UP000572984"/>
    </source>
</evidence>
<dbReference type="InterPro" id="IPR036890">
    <property type="entry name" value="HATPase_C_sf"/>
</dbReference>
<accession>A0A838BM67</accession>
<dbReference type="SMART" id="SM00388">
    <property type="entry name" value="HisKA"/>
    <property type="match status" value="1"/>
</dbReference>
<dbReference type="CDD" id="cd18774">
    <property type="entry name" value="PDC2_HK_sensor"/>
    <property type="match status" value="1"/>
</dbReference>
<dbReference type="SMART" id="SM00448">
    <property type="entry name" value="REC"/>
    <property type="match status" value="1"/>
</dbReference>
<dbReference type="CDD" id="cd00082">
    <property type="entry name" value="HisKA"/>
    <property type="match status" value="1"/>
</dbReference>
<comment type="caution">
    <text evidence="21">The sequence shown here is derived from an EMBL/GenBank/DDBJ whole genome shotgun (WGS) entry which is preliminary data.</text>
</comment>
<reference evidence="21 22" key="1">
    <citation type="submission" date="2020-07" db="EMBL/GenBank/DDBJ databases">
        <title>Draft genome and description of Microvirga mediterraneensis Marseille-Q2068 sp. nov.</title>
        <authorList>
            <person name="Boxberger M."/>
        </authorList>
    </citation>
    <scope>NUCLEOTIDE SEQUENCE [LARGE SCALE GENOMIC DNA]</scope>
    <source>
        <strain evidence="21 22">Marseille-Q2068</strain>
    </source>
</reference>
<dbReference type="InterPro" id="IPR036097">
    <property type="entry name" value="HisK_dim/P_sf"/>
</dbReference>
<evidence type="ECO:0000313" key="21">
    <source>
        <dbReference type="EMBL" id="MBA1156540.1"/>
    </source>
</evidence>
<keyword evidence="10" id="KW-0067">ATP-binding</keyword>
<evidence type="ECO:0000256" key="7">
    <source>
        <dbReference type="ARBA" id="ARBA00022692"/>
    </source>
</evidence>
<keyword evidence="6" id="KW-0808">Transferase</keyword>
<protein>
    <recommendedName>
        <fullName evidence="3">histidine kinase</fullName>
        <ecNumber evidence="3">2.7.13.3</ecNumber>
    </recommendedName>
</protein>
<dbReference type="SUPFAM" id="SSF47384">
    <property type="entry name" value="Homodimeric domain of signal transducing histidine kinase"/>
    <property type="match status" value="1"/>
</dbReference>
<keyword evidence="9" id="KW-0418">Kinase</keyword>
<dbReference type="InterPro" id="IPR003594">
    <property type="entry name" value="HATPase_dom"/>
</dbReference>
<dbReference type="AlphaFoldDB" id="A0A838BM67"/>
<gene>
    <name evidence="21" type="ORF">H0S73_10420</name>
</gene>
<organism evidence="21 22">
    <name type="scientific">Microvirga mediterraneensis</name>
    <dbReference type="NCBI Taxonomy" id="2754695"/>
    <lineage>
        <taxon>Bacteria</taxon>
        <taxon>Pseudomonadati</taxon>
        <taxon>Pseudomonadota</taxon>
        <taxon>Alphaproteobacteria</taxon>
        <taxon>Hyphomicrobiales</taxon>
        <taxon>Methylobacteriaceae</taxon>
        <taxon>Microvirga</taxon>
    </lineage>
</organism>
<sequence length="875" mass="95772">MPRKAAIGWLHHRSLVWRFLLIGVAALAPLVAALVQFAGNERDWAIRVTHERAEFFASYAVTNQRKIVDDAQVVLSVIADMPEVRAGGSACDAILSRHVTIHQWATSLQLSDLTGNVICADTPAIKNADLSGRESYKRAIQERAFALGDLGTDQKTGTLTMTAAFPIIHDGQVTGILSLEIASNLFLGASAQDGFPADISMFLIDQDGMLLMHYPPMGDLIGTSIGNRPAAQRAIAQPQGVNEVPDLSGKLRLFVFRPLPYTNAVLALGINHNSVIGEINGVLRFRLSLITLIIGGSIILGILGAELLILRPLRDLIYTARALEHGDFTVVYPEGGAGEVRLLGRVLNRMGKVVSDREHELMAAKNIAERALDEARLANNAKTDFLATMSHEFRTPLNGIIGYTERLLDGDLDVQQRRYAELIQISASALLTVANDVLDLSSIEADQIVLQQEPFSLIALIDNTVSIVSSIIEKKEVELRTEWDSDIPSILVGDETRLRQILLNLLNNAVKFTREGQITVRAQYKGSSPQGESLQISVIDTGIGIPSEKRDRLFKRFSQIDHSISREFGGTGLGLAISKRLVELMGGEIGVESEEGRGSIFWIELSLPRGEYTLAPQNLIANTPKAKPSRILLAEDIEVNQELAKFLIEAEGHEVDIAWNGSEAIEAVRRKTYDLVLMDVQMPGMDGLAATQAIRALPPPLSSVPIIAMTANVLPQQVRQFKRAGMDDHIGKPMKREDLLRKLGEWLPVSEQPETIQDKPLATTTASIASSGFDEKSFLEFRSMMGPERVGLWLARLDEQLQVLIAKESKSLDREQLAKQAHSLISQAALLGFSDLARKCTELEQACNNGVRLSGPLKSACQAANEVRAVLMRIG</sequence>
<dbReference type="Gene3D" id="3.40.50.2300">
    <property type="match status" value="1"/>
</dbReference>
<evidence type="ECO:0000256" key="9">
    <source>
        <dbReference type="ARBA" id="ARBA00022777"/>
    </source>
</evidence>
<dbReference type="CDD" id="cd18773">
    <property type="entry name" value="PDC1_HK_sensor"/>
    <property type="match status" value="1"/>
</dbReference>
<keyword evidence="4" id="KW-1003">Cell membrane</keyword>
<keyword evidence="7 16" id="KW-0812">Transmembrane</keyword>
<keyword evidence="5 15" id="KW-0597">Phosphoprotein</keyword>
<feature type="domain" description="HPt" evidence="20">
    <location>
        <begin position="782"/>
        <end position="875"/>
    </location>
</feature>
<dbReference type="InterPro" id="IPR003660">
    <property type="entry name" value="HAMP_dom"/>
</dbReference>
<feature type="domain" description="Histidine kinase" evidence="17">
    <location>
        <begin position="388"/>
        <end position="609"/>
    </location>
</feature>
<dbReference type="Gene3D" id="3.30.565.10">
    <property type="entry name" value="Histidine kinase-like ATPase, C-terminal domain"/>
    <property type="match status" value="1"/>
</dbReference>
<feature type="modified residue" description="Phosphohistidine" evidence="14">
    <location>
        <position position="822"/>
    </location>
</feature>
<dbReference type="InterPro" id="IPR004358">
    <property type="entry name" value="Sig_transdc_His_kin-like_C"/>
</dbReference>
<dbReference type="SUPFAM" id="SSF52172">
    <property type="entry name" value="CheY-like"/>
    <property type="match status" value="1"/>
</dbReference>
<evidence type="ECO:0000256" key="11">
    <source>
        <dbReference type="ARBA" id="ARBA00022989"/>
    </source>
</evidence>
<evidence type="ECO:0000259" key="19">
    <source>
        <dbReference type="PROSITE" id="PS50885"/>
    </source>
</evidence>
<feature type="transmembrane region" description="Helical" evidence="16">
    <location>
        <begin position="289"/>
        <end position="310"/>
    </location>
</feature>
<dbReference type="Pfam" id="PF00512">
    <property type="entry name" value="HisKA"/>
    <property type="match status" value="1"/>
</dbReference>
<evidence type="ECO:0000259" key="18">
    <source>
        <dbReference type="PROSITE" id="PS50110"/>
    </source>
</evidence>
<dbReference type="Pfam" id="PF00672">
    <property type="entry name" value="HAMP"/>
    <property type="match status" value="1"/>
</dbReference>
<keyword evidence="11 16" id="KW-1133">Transmembrane helix</keyword>
<dbReference type="EC" id="2.7.13.3" evidence="3"/>
<evidence type="ECO:0000256" key="10">
    <source>
        <dbReference type="ARBA" id="ARBA00022840"/>
    </source>
</evidence>
<dbReference type="PANTHER" id="PTHR45339">
    <property type="entry name" value="HYBRID SIGNAL TRANSDUCTION HISTIDINE KINASE J"/>
    <property type="match status" value="1"/>
</dbReference>
<evidence type="ECO:0000259" key="17">
    <source>
        <dbReference type="PROSITE" id="PS50109"/>
    </source>
</evidence>
<comment type="catalytic activity">
    <reaction evidence="1">
        <text>ATP + protein L-histidine = ADP + protein N-phospho-L-histidine.</text>
        <dbReference type="EC" id="2.7.13.3"/>
    </reaction>
</comment>
<evidence type="ECO:0000256" key="6">
    <source>
        <dbReference type="ARBA" id="ARBA00022679"/>
    </source>
</evidence>
<dbReference type="InterPro" id="IPR011006">
    <property type="entry name" value="CheY-like_superfamily"/>
</dbReference>
<dbReference type="Gene3D" id="6.10.340.10">
    <property type="match status" value="1"/>
</dbReference>
<dbReference type="EMBL" id="JACDXJ010000001">
    <property type="protein sequence ID" value="MBA1156540.1"/>
    <property type="molecule type" value="Genomic_DNA"/>
</dbReference>
<feature type="transmembrane region" description="Helical" evidence="16">
    <location>
        <begin position="15"/>
        <end position="37"/>
    </location>
</feature>
<dbReference type="PROSITE" id="PS50110">
    <property type="entry name" value="RESPONSE_REGULATORY"/>
    <property type="match status" value="1"/>
</dbReference>
<dbReference type="InterPro" id="IPR036641">
    <property type="entry name" value="HPT_dom_sf"/>
</dbReference>
<comment type="subcellular location">
    <subcellularLocation>
        <location evidence="2">Cell membrane</location>
        <topology evidence="2">Multi-pass membrane protein</topology>
    </subcellularLocation>
</comment>
<dbReference type="Gene3D" id="1.20.120.160">
    <property type="entry name" value="HPT domain"/>
    <property type="match status" value="1"/>
</dbReference>
<dbReference type="Pfam" id="PF02518">
    <property type="entry name" value="HATPase_c"/>
    <property type="match status" value="1"/>
</dbReference>
<evidence type="ECO:0000256" key="12">
    <source>
        <dbReference type="ARBA" id="ARBA00023012"/>
    </source>
</evidence>
<dbReference type="SUPFAM" id="SSF158472">
    <property type="entry name" value="HAMP domain-like"/>
    <property type="match status" value="1"/>
</dbReference>
<dbReference type="SMART" id="SM00304">
    <property type="entry name" value="HAMP"/>
    <property type="match status" value="1"/>
</dbReference>
<dbReference type="GO" id="GO:0005886">
    <property type="term" value="C:plasma membrane"/>
    <property type="evidence" value="ECO:0007669"/>
    <property type="project" value="UniProtKB-SubCell"/>
</dbReference>
<name>A0A838BM67_9HYPH</name>
<dbReference type="PANTHER" id="PTHR45339:SF1">
    <property type="entry name" value="HYBRID SIGNAL TRANSDUCTION HISTIDINE KINASE J"/>
    <property type="match status" value="1"/>
</dbReference>
<dbReference type="InterPro" id="IPR005467">
    <property type="entry name" value="His_kinase_dom"/>
</dbReference>
<dbReference type="CDD" id="cd06225">
    <property type="entry name" value="HAMP"/>
    <property type="match status" value="1"/>
</dbReference>
<evidence type="ECO:0000256" key="4">
    <source>
        <dbReference type="ARBA" id="ARBA00022475"/>
    </source>
</evidence>
<keyword evidence="22" id="KW-1185">Reference proteome</keyword>
<dbReference type="Gene3D" id="1.10.287.130">
    <property type="match status" value="1"/>
</dbReference>
<dbReference type="FunFam" id="3.30.565.10:FF:000010">
    <property type="entry name" value="Sensor histidine kinase RcsC"/>
    <property type="match status" value="1"/>
</dbReference>
<dbReference type="Proteomes" id="UP000572984">
    <property type="component" value="Unassembled WGS sequence"/>
</dbReference>
<dbReference type="Pfam" id="PF00072">
    <property type="entry name" value="Response_reg"/>
    <property type="match status" value="1"/>
</dbReference>